<dbReference type="Pfam" id="PF01613">
    <property type="entry name" value="Flavin_Reduct"/>
    <property type="match status" value="1"/>
</dbReference>
<dbReference type="PANTHER" id="PTHR33798:SF5">
    <property type="entry name" value="FLAVIN REDUCTASE LIKE DOMAIN-CONTAINING PROTEIN"/>
    <property type="match status" value="1"/>
</dbReference>
<keyword evidence="7" id="KW-1185">Reference proteome</keyword>
<comment type="caution">
    <text evidence="6">The sequence shown here is derived from an EMBL/GenBank/DDBJ whole genome shotgun (WGS) entry which is preliminary data.</text>
</comment>
<keyword evidence="2" id="KW-0285">Flavoprotein</keyword>
<dbReference type="GO" id="GO:0010181">
    <property type="term" value="F:FMN binding"/>
    <property type="evidence" value="ECO:0007669"/>
    <property type="project" value="InterPro"/>
</dbReference>
<dbReference type="GO" id="GO:0016646">
    <property type="term" value="F:oxidoreductase activity, acting on the CH-NH group of donors, NAD or NADP as acceptor"/>
    <property type="evidence" value="ECO:0007669"/>
    <property type="project" value="UniProtKB-ARBA"/>
</dbReference>
<dbReference type="PANTHER" id="PTHR33798">
    <property type="entry name" value="FLAVOPROTEIN OXYGENASE"/>
    <property type="match status" value="1"/>
</dbReference>
<dbReference type="InterPro" id="IPR002563">
    <property type="entry name" value="Flavin_Rdtase-like_dom"/>
</dbReference>
<evidence type="ECO:0000256" key="1">
    <source>
        <dbReference type="ARBA" id="ARBA00001917"/>
    </source>
</evidence>
<evidence type="ECO:0000256" key="2">
    <source>
        <dbReference type="ARBA" id="ARBA00022630"/>
    </source>
</evidence>
<dbReference type="InterPro" id="IPR012349">
    <property type="entry name" value="Split_barrel_FMN-bd"/>
</dbReference>
<evidence type="ECO:0000259" key="5">
    <source>
        <dbReference type="SMART" id="SM00903"/>
    </source>
</evidence>
<evidence type="ECO:0000313" key="7">
    <source>
        <dbReference type="Proteomes" id="UP001141950"/>
    </source>
</evidence>
<keyword evidence="3" id="KW-0288">FMN</keyword>
<sequence length="203" mass="21913">MPSIDPESQSAQDNYKLLIGSIIPRPIAFVTTLSEEGVLNAAPFSFFNIVTADPPMVSVSVQRKNGEPKDTARHAAARGEFVVHIADERYIEAVNETAAPVPSDVSEVELAGLTPVPSERIAVPGVAEARVRMECVLEQSIPLGGQDGTPSCDLLIGRVVRFHVDDALYERGRINPDALLPVSRLAGNDYAKLGERFTLVRPV</sequence>
<feature type="domain" description="Flavin reductase like" evidence="5">
    <location>
        <begin position="20"/>
        <end position="177"/>
    </location>
</feature>
<protein>
    <submittedName>
        <fullName evidence="6">Flavin reductase family protein</fullName>
    </submittedName>
</protein>
<dbReference type="EMBL" id="JANIPJ010000010">
    <property type="protein sequence ID" value="MCR2805129.1"/>
    <property type="molecule type" value="Genomic_DNA"/>
</dbReference>
<dbReference type="Gene3D" id="2.30.110.10">
    <property type="entry name" value="Electron Transport, Fmn-binding Protein, Chain A"/>
    <property type="match status" value="1"/>
</dbReference>
<organism evidence="6 7">
    <name type="scientific">Paenibacillus soyae</name>
    <dbReference type="NCBI Taxonomy" id="2969249"/>
    <lineage>
        <taxon>Bacteria</taxon>
        <taxon>Bacillati</taxon>
        <taxon>Bacillota</taxon>
        <taxon>Bacilli</taxon>
        <taxon>Bacillales</taxon>
        <taxon>Paenibacillaceae</taxon>
        <taxon>Paenibacillus</taxon>
    </lineage>
</organism>
<evidence type="ECO:0000313" key="6">
    <source>
        <dbReference type="EMBL" id="MCR2805129.1"/>
    </source>
</evidence>
<gene>
    <name evidence="6" type="ORF">NQZ67_14680</name>
</gene>
<proteinExistence type="inferred from homology"/>
<evidence type="ECO:0000256" key="4">
    <source>
        <dbReference type="ARBA" id="ARBA00038054"/>
    </source>
</evidence>
<comment type="similarity">
    <text evidence="4">Belongs to the flavoredoxin family.</text>
</comment>
<reference evidence="6" key="1">
    <citation type="submission" date="2022-08" db="EMBL/GenBank/DDBJ databases">
        <title>The genomic sequence of strain Paenibacillus sp. SCIV0701.</title>
        <authorList>
            <person name="Zhao H."/>
        </authorList>
    </citation>
    <scope>NUCLEOTIDE SEQUENCE</scope>
    <source>
        <strain evidence="6">SCIV0701</strain>
    </source>
</reference>
<dbReference type="RefSeq" id="WP_257447060.1">
    <property type="nucleotide sequence ID" value="NZ_JANIPJ010000010.1"/>
</dbReference>
<name>A0A9X2S963_9BACL</name>
<evidence type="ECO:0000256" key="3">
    <source>
        <dbReference type="ARBA" id="ARBA00022643"/>
    </source>
</evidence>
<dbReference type="Proteomes" id="UP001141950">
    <property type="component" value="Unassembled WGS sequence"/>
</dbReference>
<accession>A0A9X2S963</accession>
<dbReference type="AlphaFoldDB" id="A0A9X2S963"/>
<comment type="cofactor">
    <cofactor evidence="1">
        <name>FMN</name>
        <dbReference type="ChEBI" id="CHEBI:58210"/>
    </cofactor>
</comment>
<dbReference type="SUPFAM" id="SSF50475">
    <property type="entry name" value="FMN-binding split barrel"/>
    <property type="match status" value="1"/>
</dbReference>
<dbReference type="SMART" id="SM00903">
    <property type="entry name" value="Flavin_Reduct"/>
    <property type="match status" value="1"/>
</dbReference>